<comment type="caution">
    <text evidence="2">The sequence shown here is derived from an EMBL/GenBank/DDBJ whole genome shotgun (WGS) entry which is preliminary data.</text>
</comment>
<sequence length="995" mass="110377">MPTKKPTNSEPVPDPIEPTTRTNDDALPSATKKPARKSAIKRLAEATQRVMETVAGVVSPPHVESVAESGKKPPARARRGGKALAADLPAAERDLPVPTWRTPLRPATSKAAPQQEVASEPRGRRRRGRRTEEAAPTEQQEVPQVQMRQPRRRLVAKEPERAPLPPPKPILPIPTDAPQVIVRDGVPTLVRDGRAYPPIFFFGNASDESRVGTVLEEVRLAGEAGVHVHSLLIEFEVDLGAVDAAVRLASYLLAKVIESDPQSQVLFRLVFLAPKGWTERYPNAAFRTAEGSLAEPSVCDDQFWGVAKECLGLFTRAMRSLGQRDHILGLHLERGEWFFAADWGYDTSQAAVEHFRQWARARYSEDEVALRASWFDGSARFDNLTIPPFAPEGAEDEKFVRASRKQRRHVDYQLFLSDATVARIGDLAFAVKEASDGYFVVGVSYGYTFEWSHPSSGHLSLGKLLRTPEIDLIAGPPSYRSREPGGTAPFPGPIDSFALNGKLFVSEEDFKTSIGQGLSPDDFNPVIKTPQALESVQWRGGGAALAHAGAVCWMDLWSNGWLKTASIWSRAAKVREALIMRMGAPLADPDVIVFIDERALAYLVDPKAFQLLIQSVRESVLRAGLNAGFYLLSDLAHREKFPEAKLYLFLNAWDIRPELRAAIKARLHRDNKLIFWLYSAGLFDSGRDSLERAREVTGIALRPQPFHSKMGTTLLNRRHALTESFPDRALAGGVKLEPSYFAIPEEATVLGEYTQTGLPSFVIKEFREEGDSELAWRSVFMGEPVVTPALLRALGQLAGAHVWSFQDDLAHIRPPFLTVHCGGAGARTLALPDNASAYNVLTKEWASTEGTSLRFQAVDGSTHVFLVGIREELEHLLALDPADLLRIDELPAKAEDTVRTDTVAFDVPIMKLDVWMEGGDLDEGADDWLLHPGVIEEPAAEEEEADDRPGRRRRHRRRNDRAAVKTPDFRGEAVERVIEDVDDDLGLHVMFRRRN</sequence>
<evidence type="ECO:0000256" key="1">
    <source>
        <dbReference type="SAM" id="MobiDB-lite"/>
    </source>
</evidence>
<reference evidence="2" key="1">
    <citation type="submission" date="2020-07" db="EMBL/GenBank/DDBJ databases">
        <title>Huge and variable diversity of episymbiotic CPR bacteria and DPANN archaea in groundwater ecosystems.</title>
        <authorList>
            <person name="He C.Y."/>
            <person name="Keren R."/>
            <person name="Whittaker M."/>
            <person name="Farag I.F."/>
            <person name="Doudna J."/>
            <person name="Cate J.H.D."/>
            <person name="Banfield J.F."/>
        </authorList>
    </citation>
    <scope>NUCLEOTIDE SEQUENCE</scope>
    <source>
        <strain evidence="2">NC_groundwater_17_Pr7_B-0.1um_64_12</strain>
    </source>
</reference>
<gene>
    <name evidence="2" type="ORF">HYR64_01175</name>
</gene>
<protein>
    <recommendedName>
        <fullName evidence="4">Glycoside hydrolase family 42 N-terminal domain-containing protein</fullName>
    </recommendedName>
</protein>
<dbReference type="EMBL" id="JACOSL010000006">
    <property type="protein sequence ID" value="MBI1755703.1"/>
    <property type="molecule type" value="Genomic_DNA"/>
</dbReference>
<organism evidence="2 3">
    <name type="scientific">Fimbriimonas ginsengisoli</name>
    <dbReference type="NCBI Taxonomy" id="1005039"/>
    <lineage>
        <taxon>Bacteria</taxon>
        <taxon>Bacillati</taxon>
        <taxon>Armatimonadota</taxon>
        <taxon>Fimbriimonadia</taxon>
        <taxon>Fimbriimonadales</taxon>
        <taxon>Fimbriimonadaceae</taxon>
        <taxon>Fimbriimonas</taxon>
    </lineage>
</organism>
<dbReference type="Gene3D" id="3.20.20.80">
    <property type="entry name" value="Glycosidases"/>
    <property type="match status" value="1"/>
</dbReference>
<feature type="region of interest" description="Disordered" evidence="1">
    <location>
        <begin position="1"/>
        <end position="40"/>
    </location>
</feature>
<feature type="compositionally biased region" description="Pro residues" evidence="1">
    <location>
        <begin position="162"/>
        <end position="172"/>
    </location>
</feature>
<feature type="region of interest" description="Disordered" evidence="1">
    <location>
        <begin position="156"/>
        <end position="175"/>
    </location>
</feature>
<evidence type="ECO:0000313" key="2">
    <source>
        <dbReference type="EMBL" id="MBI1755703.1"/>
    </source>
</evidence>
<feature type="compositionally biased region" description="Basic residues" evidence="1">
    <location>
        <begin position="950"/>
        <end position="959"/>
    </location>
</feature>
<accession>A0A931LT73</accession>
<dbReference type="Proteomes" id="UP000727962">
    <property type="component" value="Unassembled WGS sequence"/>
</dbReference>
<proteinExistence type="predicted"/>
<feature type="region of interest" description="Disordered" evidence="1">
    <location>
        <begin position="938"/>
        <end position="968"/>
    </location>
</feature>
<name>A0A931LT73_FIMGI</name>
<dbReference type="AlphaFoldDB" id="A0A931LT73"/>
<feature type="compositionally biased region" description="Low complexity" evidence="1">
    <location>
        <begin position="134"/>
        <end position="148"/>
    </location>
</feature>
<evidence type="ECO:0000313" key="3">
    <source>
        <dbReference type="Proteomes" id="UP000727962"/>
    </source>
</evidence>
<feature type="region of interest" description="Disordered" evidence="1">
    <location>
        <begin position="54"/>
        <end position="151"/>
    </location>
</feature>
<evidence type="ECO:0008006" key="4">
    <source>
        <dbReference type="Google" id="ProtNLM"/>
    </source>
</evidence>
<feature type="compositionally biased region" description="Polar residues" evidence="1">
    <location>
        <begin position="1"/>
        <end position="10"/>
    </location>
</feature>